<proteinExistence type="predicted"/>
<dbReference type="Proteomes" id="UP001500711">
    <property type="component" value="Unassembled WGS sequence"/>
</dbReference>
<name>A0ABP7C3L7_9PSEU</name>
<keyword evidence="2" id="KW-1185">Reference proteome</keyword>
<protein>
    <submittedName>
        <fullName evidence="1">Uncharacterized protein</fullName>
    </submittedName>
</protein>
<dbReference type="EMBL" id="BAABBE010000034">
    <property type="protein sequence ID" value="GAA3678705.1"/>
    <property type="molecule type" value="Genomic_DNA"/>
</dbReference>
<evidence type="ECO:0000313" key="2">
    <source>
        <dbReference type="Proteomes" id="UP001500711"/>
    </source>
</evidence>
<organism evidence="1 2">
    <name type="scientific">Lentzea roselyniae</name>
    <dbReference type="NCBI Taxonomy" id="531940"/>
    <lineage>
        <taxon>Bacteria</taxon>
        <taxon>Bacillati</taxon>
        <taxon>Actinomycetota</taxon>
        <taxon>Actinomycetes</taxon>
        <taxon>Pseudonocardiales</taxon>
        <taxon>Pseudonocardiaceae</taxon>
        <taxon>Lentzea</taxon>
    </lineage>
</organism>
<comment type="caution">
    <text evidence="1">The sequence shown here is derived from an EMBL/GenBank/DDBJ whole genome shotgun (WGS) entry which is preliminary data.</text>
</comment>
<gene>
    <name evidence="1" type="ORF">GCM10022267_76830</name>
</gene>
<accession>A0ABP7C3L7</accession>
<sequence length="225" mass="25162">MSLMPPPDLRVHLPADVLDRVERDLGARLDRNALVRKRRSIGTRTDRGTWVRIEVRTVEKAHGQGFDGLRAAASLTGIAKPAWYACCTWDDPALGLVWRGDEIDLVTAQPIKPGGTLITMPDLSDGWWATLNASLDALSAVETDRIATLHSMPMTQVRLTDAIVSVFPEVIDTMVTAWTAAHADMSWANLTAPECWLLDWEDWLRHEVARCEWIMARRVGELLTL</sequence>
<evidence type="ECO:0000313" key="1">
    <source>
        <dbReference type="EMBL" id="GAA3678705.1"/>
    </source>
</evidence>
<reference evidence="2" key="1">
    <citation type="journal article" date="2019" name="Int. J. Syst. Evol. Microbiol.">
        <title>The Global Catalogue of Microorganisms (GCM) 10K type strain sequencing project: providing services to taxonomists for standard genome sequencing and annotation.</title>
        <authorList>
            <consortium name="The Broad Institute Genomics Platform"/>
            <consortium name="The Broad Institute Genome Sequencing Center for Infectious Disease"/>
            <person name="Wu L."/>
            <person name="Ma J."/>
        </authorList>
    </citation>
    <scope>NUCLEOTIDE SEQUENCE [LARGE SCALE GENOMIC DNA]</scope>
    <source>
        <strain evidence="2">JCM 17494</strain>
    </source>
</reference>